<organism evidence="4">
    <name type="scientific">marine metagenome</name>
    <dbReference type="NCBI Taxonomy" id="408172"/>
    <lineage>
        <taxon>unclassified sequences</taxon>
        <taxon>metagenomes</taxon>
        <taxon>ecological metagenomes</taxon>
    </lineage>
</organism>
<dbReference type="AlphaFoldDB" id="A0A381V172"/>
<dbReference type="GO" id="GO:0006412">
    <property type="term" value="P:translation"/>
    <property type="evidence" value="ECO:0007669"/>
    <property type="project" value="InterPro"/>
</dbReference>
<dbReference type="EMBL" id="UINC01007551">
    <property type="protein sequence ID" value="SVA33964.1"/>
    <property type="molecule type" value="Genomic_DNA"/>
</dbReference>
<reference evidence="4" key="1">
    <citation type="submission" date="2018-05" db="EMBL/GenBank/DDBJ databases">
        <authorList>
            <person name="Lanie J.A."/>
            <person name="Ng W.-L."/>
            <person name="Kazmierczak K.M."/>
            <person name="Andrzejewski T.M."/>
            <person name="Davidsen T.M."/>
            <person name="Wayne K.J."/>
            <person name="Tettelin H."/>
            <person name="Glass J.I."/>
            <person name="Rusch D."/>
            <person name="Podicherti R."/>
            <person name="Tsui H.-C.T."/>
            <person name="Winkler M.E."/>
        </authorList>
    </citation>
    <scope>NUCLEOTIDE SEQUENCE</scope>
</reference>
<dbReference type="Pfam" id="PF01196">
    <property type="entry name" value="Ribosomal_L17"/>
    <property type="match status" value="1"/>
</dbReference>
<dbReference type="InterPro" id="IPR047859">
    <property type="entry name" value="Ribosomal_bL17_CS"/>
</dbReference>
<protein>
    <recommendedName>
        <fullName evidence="5">50S ribosomal protein L17</fullName>
    </recommendedName>
</protein>
<evidence type="ECO:0008006" key="5">
    <source>
        <dbReference type="Google" id="ProtNLM"/>
    </source>
</evidence>
<keyword evidence="3" id="KW-0687">Ribonucleoprotein</keyword>
<proteinExistence type="inferred from homology"/>
<comment type="similarity">
    <text evidence="1">Belongs to the bacterial ribosomal protein bL17 family.</text>
</comment>
<dbReference type="InterPro" id="IPR036373">
    <property type="entry name" value="Ribosomal_bL17_sf"/>
</dbReference>
<keyword evidence="2" id="KW-0689">Ribosomal protein</keyword>
<dbReference type="GO" id="GO:0003735">
    <property type="term" value="F:structural constituent of ribosome"/>
    <property type="evidence" value="ECO:0007669"/>
    <property type="project" value="InterPro"/>
</dbReference>
<dbReference type="PANTHER" id="PTHR14413:SF16">
    <property type="entry name" value="LARGE RIBOSOMAL SUBUNIT PROTEIN BL17M"/>
    <property type="match status" value="1"/>
</dbReference>
<dbReference type="FunFam" id="3.90.1030.10:FF:000001">
    <property type="entry name" value="50S ribosomal protein L17"/>
    <property type="match status" value="1"/>
</dbReference>
<dbReference type="GO" id="GO:0022625">
    <property type="term" value="C:cytosolic large ribosomal subunit"/>
    <property type="evidence" value="ECO:0007669"/>
    <property type="project" value="TreeGrafter"/>
</dbReference>
<evidence type="ECO:0000313" key="4">
    <source>
        <dbReference type="EMBL" id="SVA33964.1"/>
    </source>
</evidence>
<dbReference type="HAMAP" id="MF_01368">
    <property type="entry name" value="Ribosomal_bL17"/>
    <property type="match status" value="1"/>
</dbReference>
<dbReference type="Gene3D" id="3.90.1030.10">
    <property type="entry name" value="Ribosomal protein L17"/>
    <property type="match status" value="1"/>
</dbReference>
<evidence type="ECO:0000256" key="3">
    <source>
        <dbReference type="ARBA" id="ARBA00023274"/>
    </source>
</evidence>
<gene>
    <name evidence="4" type="ORF">METZ01_LOCUS86818</name>
</gene>
<dbReference type="SUPFAM" id="SSF64263">
    <property type="entry name" value="Prokaryotic ribosomal protein L17"/>
    <property type="match status" value="1"/>
</dbReference>
<sequence length="131" mass="14691">MRHKKSGRKLGRKTAHRKAMMSNLASALITHKKIKTTDAKAKELRSFIEPLVTFAKSGDLHARRQVLKKIPHKSIVGELFDTIGPTFADRNGGYTRITKLGFRDNDRAPVSVIEFVDLMSESNVSKVETKS</sequence>
<evidence type="ECO:0000256" key="1">
    <source>
        <dbReference type="ARBA" id="ARBA00008777"/>
    </source>
</evidence>
<dbReference type="InterPro" id="IPR000456">
    <property type="entry name" value="Ribosomal_bL17"/>
</dbReference>
<dbReference type="PROSITE" id="PS01167">
    <property type="entry name" value="RIBOSOMAL_L17"/>
    <property type="match status" value="1"/>
</dbReference>
<name>A0A381V172_9ZZZZ</name>
<evidence type="ECO:0000256" key="2">
    <source>
        <dbReference type="ARBA" id="ARBA00022980"/>
    </source>
</evidence>
<dbReference type="PANTHER" id="PTHR14413">
    <property type="entry name" value="RIBOSOMAL PROTEIN L17"/>
    <property type="match status" value="1"/>
</dbReference>
<dbReference type="NCBIfam" id="TIGR00059">
    <property type="entry name" value="L17"/>
    <property type="match status" value="1"/>
</dbReference>
<accession>A0A381V172</accession>